<proteinExistence type="predicted"/>
<dbReference type="AlphaFoldDB" id="A0AAN5C0I2"/>
<accession>A0AAN5C0I2</accession>
<gene>
    <name evidence="1" type="ORF">Aory04_000971400</name>
</gene>
<sequence length="113" mass="12948">MTLWTLAPLKLATALSKNVERNRTDLDTSIKSEGLEACESGSETTRDKVGKISEWRLSRVRLLVHGEEAPSGQWIGISIEGVGCLEKNERGYTIWATFMTEGYSWHYRWRWVD</sequence>
<reference evidence="1" key="1">
    <citation type="submission" date="2023-04" db="EMBL/GenBank/DDBJ databases">
        <title>Aspergillus oryzae NBRC 4228.</title>
        <authorList>
            <person name="Ichikawa N."/>
            <person name="Sato H."/>
            <person name="Tonouchi N."/>
        </authorList>
    </citation>
    <scope>NUCLEOTIDE SEQUENCE</scope>
    <source>
        <strain evidence="1">NBRC 4228</strain>
    </source>
</reference>
<organism evidence="1 2">
    <name type="scientific">Aspergillus oryzae</name>
    <name type="common">Yellow koji mold</name>
    <dbReference type="NCBI Taxonomy" id="5062"/>
    <lineage>
        <taxon>Eukaryota</taxon>
        <taxon>Fungi</taxon>
        <taxon>Dikarya</taxon>
        <taxon>Ascomycota</taxon>
        <taxon>Pezizomycotina</taxon>
        <taxon>Eurotiomycetes</taxon>
        <taxon>Eurotiomycetidae</taxon>
        <taxon>Eurotiales</taxon>
        <taxon>Aspergillaceae</taxon>
        <taxon>Aspergillus</taxon>
        <taxon>Aspergillus subgen. Circumdati</taxon>
    </lineage>
</organism>
<dbReference type="Proteomes" id="UP001165205">
    <property type="component" value="Unassembled WGS sequence"/>
</dbReference>
<protein>
    <submittedName>
        <fullName evidence="1">Unnamed protein product</fullName>
    </submittedName>
</protein>
<comment type="caution">
    <text evidence="1">The sequence shown here is derived from an EMBL/GenBank/DDBJ whole genome shotgun (WGS) entry which is preliminary data.</text>
</comment>
<evidence type="ECO:0000313" key="2">
    <source>
        <dbReference type="Proteomes" id="UP001165205"/>
    </source>
</evidence>
<evidence type="ECO:0000313" key="1">
    <source>
        <dbReference type="EMBL" id="GMG34346.1"/>
    </source>
</evidence>
<name>A0AAN5C0I2_ASPOZ</name>
<dbReference type="EMBL" id="BSYA01000137">
    <property type="protein sequence ID" value="GMG34346.1"/>
    <property type="molecule type" value="Genomic_DNA"/>
</dbReference>